<dbReference type="AlphaFoldDB" id="A0A7T4WCV3"/>
<feature type="region of interest" description="Disordered" evidence="1">
    <location>
        <begin position="191"/>
        <end position="212"/>
    </location>
</feature>
<dbReference type="RefSeq" id="WP_198660331.1">
    <property type="nucleotide sequence ID" value="NZ_CP059488.1"/>
</dbReference>
<sequence length="224" mass="24475">MAALTKESLERLLLSGRITPKRTTAIRRPSSLAAPDGSRDRYQYHEDALEALRNDALTRAQLDYLQRQAALRATRIYKEVSKLNLEAVLSRSPKKASAGRLGRRAGDGTRSSAKSGDGNDDGDSDPDPERRPSSSFHLYDQSALAALLCISKHTLQNLYSKTPHLLPKAISIPGARGPRWTPESVQEWLNNRPKHTSTPAPVAAPKRKAGRPRIALTAVKGGAQ</sequence>
<feature type="region of interest" description="Disordered" evidence="1">
    <location>
        <begin position="91"/>
        <end position="135"/>
    </location>
</feature>
<proteinExistence type="predicted"/>
<gene>
    <name evidence="2" type="ORF">H2515_12960</name>
</gene>
<protein>
    <submittedName>
        <fullName evidence="2">Uncharacterized protein</fullName>
    </submittedName>
</protein>
<evidence type="ECO:0000256" key="1">
    <source>
        <dbReference type="SAM" id="MobiDB-lite"/>
    </source>
</evidence>
<accession>A0A7T4WCV3</accession>
<dbReference type="Proteomes" id="UP000595420">
    <property type="component" value="Chromosome"/>
</dbReference>
<organism evidence="2 3">
    <name type="scientific">Acidithiobacillus ferrivorans</name>
    <dbReference type="NCBI Taxonomy" id="160808"/>
    <lineage>
        <taxon>Bacteria</taxon>
        <taxon>Pseudomonadati</taxon>
        <taxon>Pseudomonadota</taxon>
        <taxon>Acidithiobacillia</taxon>
        <taxon>Acidithiobacillales</taxon>
        <taxon>Acidithiobacillaceae</taxon>
        <taxon>Acidithiobacillus</taxon>
    </lineage>
</organism>
<evidence type="ECO:0000313" key="3">
    <source>
        <dbReference type="Proteomes" id="UP000595420"/>
    </source>
</evidence>
<dbReference type="EMBL" id="CP059488">
    <property type="protein sequence ID" value="QQD72298.1"/>
    <property type="molecule type" value="Genomic_DNA"/>
</dbReference>
<evidence type="ECO:0000313" key="2">
    <source>
        <dbReference type="EMBL" id="QQD72298.1"/>
    </source>
</evidence>
<reference evidence="2 3" key="1">
    <citation type="submission" date="2020-07" db="EMBL/GenBank/DDBJ databases">
        <title>Complete genome sequence analysis of Acidithiobacillus ferrivorans XJFY6S-08 reveals extreme environmental adaptation to alpine acid mine drainage.</title>
        <authorList>
            <person name="Yan L."/>
            <person name="Ni Y."/>
        </authorList>
    </citation>
    <scope>NUCLEOTIDE SEQUENCE [LARGE SCALE GENOMIC DNA]</scope>
    <source>
        <strain evidence="2 3">XJFY6S-08</strain>
    </source>
</reference>
<name>A0A7T4WCV3_9PROT</name>